<dbReference type="Gene3D" id="3.20.80.10">
    <property type="entry name" value="Regulatory factor, effector binding domain"/>
    <property type="match status" value="1"/>
</dbReference>
<comment type="caution">
    <text evidence="4">The sequence shown here is derived from an EMBL/GenBank/DDBJ whole genome shotgun (WGS) entry which is preliminary data.</text>
</comment>
<evidence type="ECO:0000259" key="3">
    <source>
        <dbReference type="SMART" id="SM00871"/>
    </source>
</evidence>
<evidence type="ECO:0000256" key="1">
    <source>
        <dbReference type="SAM" id="MobiDB-lite"/>
    </source>
</evidence>
<dbReference type="InterPro" id="IPR029442">
    <property type="entry name" value="GyrI-like"/>
</dbReference>
<name>A0ABS9Z2Q4_9HYPH</name>
<dbReference type="InterPro" id="IPR010499">
    <property type="entry name" value="AraC_E-bd"/>
</dbReference>
<organism evidence="4 5">
    <name type="scientific">Candidatus Rhodoblastus alkanivorans</name>
    <dbReference type="NCBI Taxonomy" id="2954117"/>
    <lineage>
        <taxon>Bacteria</taxon>
        <taxon>Pseudomonadati</taxon>
        <taxon>Pseudomonadota</taxon>
        <taxon>Alphaproteobacteria</taxon>
        <taxon>Hyphomicrobiales</taxon>
        <taxon>Rhodoblastaceae</taxon>
        <taxon>Rhodoblastus</taxon>
    </lineage>
</organism>
<proteinExistence type="predicted"/>
<protein>
    <submittedName>
        <fullName evidence="4">GyrI-like domain-containing protein</fullName>
    </submittedName>
</protein>
<feature type="domain" description="AraC effector-binding" evidence="3">
    <location>
        <begin position="75"/>
        <end position="240"/>
    </location>
</feature>
<keyword evidence="2" id="KW-0732">Signal</keyword>
<dbReference type="SMART" id="SM00871">
    <property type="entry name" value="AraC_E_bind"/>
    <property type="match status" value="1"/>
</dbReference>
<dbReference type="EMBL" id="JAIVFP010000001">
    <property type="protein sequence ID" value="MCI4681888.1"/>
    <property type="molecule type" value="Genomic_DNA"/>
</dbReference>
<feature type="compositionally biased region" description="Low complexity" evidence="1">
    <location>
        <begin position="38"/>
        <end position="47"/>
    </location>
</feature>
<evidence type="ECO:0000313" key="4">
    <source>
        <dbReference type="EMBL" id="MCI4681888.1"/>
    </source>
</evidence>
<dbReference type="SUPFAM" id="SSF55136">
    <property type="entry name" value="Probable bacterial effector-binding domain"/>
    <property type="match status" value="1"/>
</dbReference>
<evidence type="ECO:0000313" key="5">
    <source>
        <dbReference type="Proteomes" id="UP001139104"/>
    </source>
</evidence>
<dbReference type="Proteomes" id="UP001139104">
    <property type="component" value="Unassembled WGS sequence"/>
</dbReference>
<dbReference type="Pfam" id="PF06445">
    <property type="entry name" value="GyrI-like"/>
    <property type="match status" value="1"/>
</dbReference>
<dbReference type="InterPro" id="IPR011256">
    <property type="entry name" value="Reg_factor_effector_dom_sf"/>
</dbReference>
<dbReference type="RefSeq" id="WP_243065929.1">
    <property type="nucleotide sequence ID" value="NZ_JAIVFK010000003.1"/>
</dbReference>
<feature type="chain" id="PRO_5045838181" evidence="2">
    <location>
        <begin position="31"/>
        <end position="240"/>
    </location>
</feature>
<gene>
    <name evidence="4" type="ORF">K2U94_03775</name>
</gene>
<feature type="region of interest" description="Disordered" evidence="1">
    <location>
        <begin position="38"/>
        <end position="84"/>
    </location>
</feature>
<feature type="signal peptide" evidence="2">
    <location>
        <begin position="1"/>
        <end position="30"/>
    </location>
</feature>
<feature type="compositionally biased region" description="Pro residues" evidence="1">
    <location>
        <begin position="53"/>
        <end position="63"/>
    </location>
</feature>
<keyword evidence="5" id="KW-1185">Reference proteome</keyword>
<feature type="compositionally biased region" description="Basic and acidic residues" evidence="1">
    <location>
        <begin position="70"/>
        <end position="84"/>
    </location>
</feature>
<sequence>MRIDRMFSGAALLRPMIFALALVAASFPLAAQQPPAPAAKAATAPEGAKPEPAKPATPAPGPAVAPKGDISSKDGSIKEENVAARPVIESHDAADWEEGFAKINEALAKLRAAAKKAGLKENGRPMAVFTETNDGGFKFDAMIPVDAQAGPQGGPQANTQAGAKLDLGPGISLAQSPSGKALRFEHRGAYDDIDSTYDAIAAYMDAKGLEARDLYAEEYLTDAKDSGDMNEQVDIHVFLK</sequence>
<accession>A0ABS9Z2Q4</accession>
<reference evidence="4" key="1">
    <citation type="journal article" date="2022" name="ISME J.">
        <title>Identification of active gaseous-alkane degraders at natural gas seeps.</title>
        <authorList>
            <person name="Farhan Ul Haque M."/>
            <person name="Hernandez M."/>
            <person name="Crombie A.T."/>
            <person name="Murrell J.C."/>
        </authorList>
    </citation>
    <scope>NUCLEOTIDE SEQUENCE</scope>
    <source>
        <strain evidence="4">PC2</strain>
    </source>
</reference>
<evidence type="ECO:0000256" key="2">
    <source>
        <dbReference type="SAM" id="SignalP"/>
    </source>
</evidence>